<reference evidence="8" key="1">
    <citation type="submission" date="2023-06" db="EMBL/GenBank/DDBJ databases">
        <authorList>
            <consortium name="Lawrence Berkeley National Laboratory"/>
            <person name="Ahrendt S."/>
            <person name="Sahu N."/>
            <person name="Indic B."/>
            <person name="Wong-Bajracharya J."/>
            <person name="Merenyi Z."/>
            <person name="Ke H.-M."/>
            <person name="Monk M."/>
            <person name="Kocsube S."/>
            <person name="Drula E."/>
            <person name="Lipzen A."/>
            <person name="Balint B."/>
            <person name="Henrissat B."/>
            <person name="Andreopoulos B."/>
            <person name="Martin F.M."/>
            <person name="Harder C.B."/>
            <person name="Rigling D."/>
            <person name="Ford K.L."/>
            <person name="Foster G.D."/>
            <person name="Pangilinan J."/>
            <person name="Papanicolaou A."/>
            <person name="Barry K."/>
            <person name="LaButti K."/>
            <person name="Viragh M."/>
            <person name="Koriabine M."/>
            <person name="Yan M."/>
            <person name="Riley R."/>
            <person name="Champramary S."/>
            <person name="Plett K.L."/>
            <person name="Tsai I.J."/>
            <person name="Slot J."/>
            <person name="Sipos G."/>
            <person name="Plett J."/>
            <person name="Nagy L.G."/>
            <person name="Grigoriev I.V."/>
        </authorList>
    </citation>
    <scope>NUCLEOTIDE SEQUENCE</scope>
    <source>
        <strain evidence="8">FPL87.14</strain>
    </source>
</reference>
<feature type="region of interest" description="Disordered" evidence="6">
    <location>
        <begin position="439"/>
        <end position="463"/>
    </location>
</feature>
<dbReference type="AlphaFoldDB" id="A0AA39J8P5"/>
<feature type="transmembrane region" description="Helical" evidence="7">
    <location>
        <begin position="194"/>
        <end position="216"/>
    </location>
</feature>
<evidence type="ECO:0000256" key="6">
    <source>
        <dbReference type="SAM" id="MobiDB-lite"/>
    </source>
</evidence>
<dbReference type="InterPro" id="IPR011701">
    <property type="entry name" value="MFS"/>
</dbReference>
<dbReference type="PANTHER" id="PTHR43791">
    <property type="entry name" value="PERMEASE-RELATED"/>
    <property type="match status" value="1"/>
</dbReference>
<proteinExistence type="predicted"/>
<evidence type="ECO:0000313" key="8">
    <source>
        <dbReference type="EMBL" id="KAK0438098.1"/>
    </source>
</evidence>
<feature type="transmembrane region" description="Helical" evidence="7">
    <location>
        <begin position="302"/>
        <end position="322"/>
    </location>
</feature>
<dbReference type="Proteomes" id="UP001175226">
    <property type="component" value="Unassembled WGS sequence"/>
</dbReference>
<dbReference type="FunFam" id="1.20.1250.20:FF:000013">
    <property type="entry name" value="MFS general substrate transporter"/>
    <property type="match status" value="1"/>
</dbReference>
<gene>
    <name evidence="8" type="ORF">EV421DRAFT_1892035</name>
</gene>
<evidence type="ECO:0000256" key="5">
    <source>
        <dbReference type="ARBA" id="ARBA00023136"/>
    </source>
</evidence>
<evidence type="ECO:0000256" key="4">
    <source>
        <dbReference type="ARBA" id="ARBA00022989"/>
    </source>
</evidence>
<feature type="transmembrane region" description="Helical" evidence="7">
    <location>
        <begin position="269"/>
        <end position="290"/>
    </location>
</feature>
<evidence type="ECO:0000313" key="9">
    <source>
        <dbReference type="Proteomes" id="UP001175226"/>
    </source>
</evidence>
<feature type="transmembrane region" description="Helical" evidence="7">
    <location>
        <begin position="334"/>
        <end position="367"/>
    </location>
</feature>
<evidence type="ECO:0000256" key="7">
    <source>
        <dbReference type="SAM" id="Phobius"/>
    </source>
</evidence>
<feature type="transmembrane region" description="Helical" evidence="7">
    <location>
        <begin position="124"/>
        <end position="147"/>
    </location>
</feature>
<evidence type="ECO:0000256" key="2">
    <source>
        <dbReference type="ARBA" id="ARBA00022448"/>
    </source>
</evidence>
<comment type="subcellular location">
    <subcellularLocation>
        <location evidence="1">Membrane</location>
        <topology evidence="1">Multi-pass membrane protein</topology>
    </subcellularLocation>
</comment>
<keyword evidence="2" id="KW-0813">Transport</keyword>
<accession>A0AA39J8P5</accession>
<dbReference type="Gene3D" id="1.20.1250.20">
    <property type="entry name" value="MFS general substrate transporter like domains"/>
    <property type="match status" value="1"/>
</dbReference>
<dbReference type="GO" id="GO:0016020">
    <property type="term" value="C:membrane"/>
    <property type="evidence" value="ECO:0007669"/>
    <property type="project" value="UniProtKB-SubCell"/>
</dbReference>
<keyword evidence="5 7" id="KW-0472">Membrane</keyword>
<keyword evidence="9" id="KW-1185">Reference proteome</keyword>
<feature type="transmembrane region" description="Helical" evidence="7">
    <location>
        <begin position="159"/>
        <end position="182"/>
    </location>
</feature>
<organism evidence="8 9">
    <name type="scientific">Armillaria borealis</name>
    <dbReference type="NCBI Taxonomy" id="47425"/>
    <lineage>
        <taxon>Eukaryota</taxon>
        <taxon>Fungi</taxon>
        <taxon>Dikarya</taxon>
        <taxon>Basidiomycota</taxon>
        <taxon>Agaricomycotina</taxon>
        <taxon>Agaricomycetes</taxon>
        <taxon>Agaricomycetidae</taxon>
        <taxon>Agaricales</taxon>
        <taxon>Marasmiineae</taxon>
        <taxon>Physalacriaceae</taxon>
        <taxon>Armillaria</taxon>
    </lineage>
</organism>
<dbReference type="Pfam" id="PF07690">
    <property type="entry name" value="MFS_1"/>
    <property type="match status" value="1"/>
</dbReference>
<keyword evidence="3 7" id="KW-0812">Transmembrane</keyword>
<evidence type="ECO:0000256" key="1">
    <source>
        <dbReference type="ARBA" id="ARBA00004141"/>
    </source>
</evidence>
<dbReference type="GO" id="GO:0022857">
    <property type="term" value="F:transmembrane transporter activity"/>
    <property type="evidence" value="ECO:0007669"/>
    <property type="project" value="InterPro"/>
</dbReference>
<keyword evidence="4 7" id="KW-1133">Transmembrane helix</keyword>
<sequence>MDTTAPSSSPSSTNEKEAVQIVEDANVYNAHIDVSRVDERKLMRKIDIALIPWLSFLYLLSFLDRTSIGNRLFCDRSVFQLYNLEEDLHITDNQYLIALTIFFFSYSIFEVPSNVFLKRLRPSLWLSALMFFWGIMMLALFPGVNYYLSCWYKRSEFGIRAAVFFSAATVSGAFGGLLAAAISNMEGIGGKPAWAWIFILEGLITVVAGIASFWIIQDFPDTAKFLSEEERTVVVRRLQGDDQFSAAGEKLKMKYIVQSLVDWKTYVGIVIYAGCDMPLYAFSLFLPTIINQASFSATPANLLTVPVYVFACIVTCAVGFFADRWGRRGYFNLVFLSLGAVGYIILIASRSAAVSYFAVYLATCAWMSNNVEGSYKRSVSLAMVISIGNINGAVSSNVYRAKDKPRYILGLVLMYIGLGIIFTLIYLYFANKENKKRERGERDEIIGDEDAQGNESNGRFVTVDAAKREKGDAWSGYKYTL</sequence>
<dbReference type="EMBL" id="JAUEPT010000045">
    <property type="protein sequence ID" value="KAK0438098.1"/>
    <property type="molecule type" value="Genomic_DNA"/>
</dbReference>
<feature type="transmembrane region" description="Helical" evidence="7">
    <location>
        <begin position="407"/>
        <end position="429"/>
    </location>
</feature>
<name>A0AA39J8P5_9AGAR</name>
<dbReference type="SUPFAM" id="SSF103473">
    <property type="entry name" value="MFS general substrate transporter"/>
    <property type="match status" value="1"/>
</dbReference>
<feature type="transmembrane region" description="Helical" evidence="7">
    <location>
        <begin position="95"/>
        <end position="117"/>
    </location>
</feature>
<dbReference type="PANTHER" id="PTHR43791:SF19">
    <property type="entry name" value="TRANSPORTER, PUTATIVE (AFU_ORTHOLOGUE AFUA_1G01812)-RELATED"/>
    <property type="match status" value="1"/>
</dbReference>
<feature type="transmembrane region" description="Helical" evidence="7">
    <location>
        <begin position="46"/>
        <end position="63"/>
    </location>
</feature>
<dbReference type="InterPro" id="IPR036259">
    <property type="entry name" value="MFS_trans_sf"/>
</dbReference>
<comment type="caution">
    <text evidence="8">The sequence shown here is derived from an EMBL/GenBank/DDBJ whole genome shotgun (WGS) entry which is preliminary data.</text>
</comment>
<evidence type="ECO:0000256" key="3">
    <source>
        <dbReference type="ARBA" id="ARBA00022692"/>
    </source>
</evidence>
<protein>
    <submittedName>
        <fullName evidence="8">Major facilitator superfamily domain-containing protein</fullName>
    </submittedName>
</protein>